<dbReference type="InterPro" id="IPR044876">
    <property type="entry name" value="HRDC_dom_sf"/>
</dbReference>
<reference evidence="3" key="1">
    <citation type="journal article" date="2021" name="PeerJ">
        <title>Extensive microbial diversity within the chicken gut microbiome revealed by metagenomics and culture.</title>
        <authorList>
            <person name="Gilroy R."/>
            <person name="Ravi A."/>
            <person name="Getino M."/>
            <person name="Pursley I."/>
            <person name="Horton D.L."/>
            <person name="Alikhan N.F."/>
            <person name="Baker D."/>
            <person name="Gharbi K."/>
            <person name="Hall N."/>
            <person name="Watson M."/>
            <person name="Adriaenssens E.M."/>
            <person name="Foster-Nyarko E."/>
            <person name="Jarju S."/>
            <person name="Secka A."/>
            <person name="Antonio M."/>
            <person name="Oren A."/>
            <person name="Chaudhuri R.R."/>
            <person name="La Ragione R."/>
            <person name="Hildebrand F."/>
            <person name="Pallen M.J."/>
        </authorList>
    </citation>
    <scope>NUCLEOTIDE SEQUENCE</scope>
    <source>
        <strain evidence="3">ChiGjej1B1-98</strain>
    </source>
</reference>
<sequence>TPPPPRSWQRHRPAAAARLDAARSAVRSVAEEMQLPQENLLTPGTLRQTLWDADDTAPIDMVSELLRRDARRWQVDAVGAAVQAAVEAADRTLVDSVQDGVNTDESSS</sequence>
<name>A0A9D1YYA5_9MICO</name>
<dbReference type="Proteomes" id="UP000824005">
    <property type="component" value="Unassembled WGS sequence"/>
</dbReference>
<dbReference type="EMBL" id="DXDC01000435">
    <property type="protein sequence ID" value="HIY67437.1"/>
    <property type="molecule type" value="Genomic_DNA"/>
</dbReference>
<evidence type="ECO:0000259" key="2">
    <source>
        <dbReference type="Pfam" id="PF18305"/>
    </source>
</evidence>
<reference evidence="3" key="2">
    <citation type="submission" date="2021-04" db="EMBL/GenBank/DDBJ databases">
        <authorList>
            <person name="Gilroy R."/>
        </authorList>
    </citation>
    <scope>NUCLEOTIDE SEQUENCE</scope>
    <source>
        <strain evidence="3">ChiGjej1B1-98</strain>
    </source>
</reference>
<accession>A0A9D1YYA5</accession>
<gene>
    <name evidence="3" type="ORF">H9830_14320</name>
</gene>
<proteinExistence type="predicted"/>
<feature type="domain" description="3'-5' exonuclease C-terminal" evidence="2">
    <location>
        <begin position="2"/>
        <end position="84"/>
    </location>
</feature>
<dbReference type="AlphaFoldDB" id="A0A9D1YYA5"/>
<dbReference type="Gene3D" id="1.10.150.80">
    <property type="entry name" value="HRDC domain"/>
    <property type="match status" value="1"/>
</dbReference>
<dbReference type="InterPro" id="IPR041605">
    <property type="entry name" value="Exo_C"/>
</dbReference>
<dbReference type="Pfam" id="PF18305">
    <property type="entry name" value="DNA_pol_A_exoN"/>
    <property type="match status" value="1"/>
</dbReference>
<comment type="caution">
    <text evidence="3">The sequence shown here is derived from an EMBL/GenBank/DDBJ whole genome shotgun (WGS) entry which is preliminary data.</text>
</comment>
<evidence type="ECO:0000313" key="4">
    <source>
        <dbReference type="Proteomes" id="UP000824005"/>
    </source>
</evidence>
<protein>
    <submittedName>
        <fullName evidence="3">Ribonuclease D</fullName>
    </submittedName>
</protein>
<feature type="compositionally biased region" description="Low complexity" evidence="1">
    <location>
        <begin position="14"/>
        <end position="23"/>
    </location>
</feature>
<evidence type="ECO:0000313" key="3">
    <source>
        <dbReference type="EMBL" id="HIY67437.1"/>
    </source>
</evidence>
<organism evidence="3 4">
    <name type="scientific">Candidatus Agrococcus pullicola</name>
    <dbReference type="NCBI Taxonomy" id="2838429"/>
    <lineage>
        <taxon>Bacteria</taxon>
        <taxon>Bacillati</taxon>
        <taxon>Actinomycetota</taxon>
        <taxon>Actinomycetes</taxon>
        <taxon>Micrococcales</taxon>
        <taxon>Microbacteriaceae</taxon>
        <taxon>Agrococcus</taxon>
    </lineage>
</organism>
<evidence type="ECO:0000256" key="1">
    <source>
        <dbReference type="SAM" id="MobiDB-lite"/>
    </source>
</evidence>
<feature type="region of interest" description="Disordered" evidence="1">
    <location>
        <begin position="1"/>
        <end position="23"/>
    </location>
</feature>
<feature type="non-terminal residue" evidence="3">
    <location>
        <position position="1"/>
    </location>
</feature>